<accession>A0A183ILR8</accession>
<dbReference type="GO" id="GO:0005737">
    <property type="term" value="C:cytoplasm"/>
    <property type="evidence" value="ECO:0007669"/>
    <property type="project" value="TreeGrafter"/>
</dbReference>
<gene>
    <name evidence="3" type="ORF">SBAD_LOCUS4564</name>
</gene>
<dbReference type="OrthoDB" id="1414216at2759"/>
<dbReference type="PANTHER" id="PTHR12601:SF6">
    <property type="entry name" value="CLUSTERED MITOCHONDRIA PROTEIN HOMOLOG"/>
    <property type="match status" value="1"/>
</dbReference>
<protein>
    <submittedName>
        <fullName evidence="5">CLU_N domain-containing protein</fullName>
    </submittedName>
</protein>
<feature type="compositionally biased region" description="Polar residues" evidence="1">
    <location>
        <begin position="139"/>
        <end position="155"/>
    </location>
</feature>
<evidence type="ECO:0000313" key="4">
    <source>
        <dbReference type="Proteomes" id="UP000270296"/>
    </source>
</evidence>
<organism evidence="5">
    <name type="scientific">Soboliphyme baturini</name>
    <dbReference type="NCBI Taxonomy" id="241478"/>
    <lineage>
        <taxon>Eukaryota</taxon>
        <taxon>Metazoa</taxon>
        <taxon>Ecdysozoa</taxon>
        <taxon>Nematoda</taxon>
        <taxon>Enoplea</taxon>
        <taxon>Dorylaimia</taxon>
        <taxon>Dioctophymatida</taxon>
        <taxon>Dioctophymatoidea</taxon>
        <taxon>Soboliphymatidae</taxon>
        <taxon>Soboliphyme</taxon>
    </lineage>
</organism>
<sequence>MQILDLPNGLRSEMFTSKGFGFRSEQQLDVTEIFSGQFMCKEEVSTLPSRCSETDTVPQLLATAPVSTAAVSRSVDDDLVRVPPFIEAMALSQYSTDAILPTSGSSSRADSSPSAQCNGSLSDDQNSTPNCAVSDAKNDSSQVPPSQDNKTSTDLGGSDAAPPPENSEEVFLIQDSGFSVKIHAPGCEPFELQVSSMELVQEIHQILMDHEETCHRTCFSLQLDGQILDSFAELKAIPGLKDGATLKVVEEPYTVREARIHLRHVRDLLKSLDPSDAYNSSECASLSYVNTITNGSISERTGSNLESSVDCTPPDYIMPGCKERLISPLMP</sequence>
<name>A0A183ILR8_9BILA</name>
<dbReference type="WBParaSite" id="SBAD_0000475701-mRNA-1">
    <property type="protein sequence ID" value="SBAD_0000475701-mRNA-1"/>
    <property type="gene ID" value="SBAD_0000475701"/>
</dbReference>
<feature type="compositionally biased region" description="Low complexity" evidence="1">
    <location>
        <begin position="103"/>
        <end position="114"/>
    </location>
</feature>
<evidence type="ECO:0000313" key="3">
    <source>
        <dbReference type="EMBL" id="VDP04782.1"/>
    </source>
</evidence>
<reference evidence="3 4" key="2">
    <citation type="submission" date="2018-11" db="EMBL/GenBank/DDBJ databases">
        <authorList>
            <consortium name="Pathogen Informatics"/>
        </authorList>
    </citation>
    <scope>NUCLEOTIDE SEQUENCE [LARGE SCALE GENOMIC DNA]</scope>
</reference>
<dbReference type="GO" id="GO:0003729">
    <property type="term" value="F:mRNA binding"/>
    <property type="evidence" value="ECO:0007669"/>
    <property type="project" value="TreeGrafter"/>
</dbReference>
<dbReference type="GO" id="GO:0048312">
    <property type="term" value="P:intracellular distribution of mitochondria"/>
    <property type="evidence" value="ECO:0007669"/>
    <property type="project" value="TreeGrafter"/>
</dbReference>
<dbReference type="InterPro" id="IPR027523">
    <property type="entry name" value="CLU_prot"/>
</dbReference>
<feature type="domain" description="Clustered mitochondria protein N-terminal" evidence="2">
    <location>
        <begin position="198"/>
        <end position="268"/>
    </location>
</feature>
<keyword evidence="4" id="KW-1185">Reference proteome</keyword>
<dbReference type="InterPro" id="IPR028275">
    <property type="entry name" value="CLU_N"/>
</dbReference>
<dbReference type="AlphaFoldDB" id="A0A183ILR8"/>
<reference evidence="5" key="1">
    <citation type="submission" date="2016-06" db="UniProtKB">
        <authorList>
            <consortium name="WormBaseParasite"/>
        </authorList>
    </citation>
    <scope>IDENTIFICATION</scope>
</reference>
<dbReference type="Proteomes" id="UP000270296">
    <property type="component" value="Unassembled WGS sequence"/>
</dbReference>
<evidence type="ECO:0000256" key="1">
    <source>
        <dbReference type="SAM" id="MobiDB-lite"/>
    </source>
</evidence>
<feature type="region of interest" description="Disordered" evidence="1">
    <location>
        <begin position="101"/>
        <end position="166"/>
    </location>
</feature>
<evidence type="ECO:0000313" key="5">
    <source>
        <dbReference type="WBParaSite" id="SBAD_0000475701-mRNA-1"/>
    </source>
</evidence>
<evidence type="ECO:0000259" key="2">
    <source>
        <dbReference type="Pfam" id="PF15044"/>
    </source>
</evidence>
<dbReference type="Pfam" id="PF15044">
    <property type="entry name" value="CLU_N"/>
    <property type="match status" value="1"/>
</dbReference>
<dbReference type="PANTHER" id="PTHR12601">
    <property type="entry name" value="EUKARYOTIC TRANSLATION INITIATION FACTOR 3 SUBUNIT EIF-3"/>
    <property type="match status" value="1"/>
</dbReference>
<dbReference type="EMBL" id="UZAM01008403">
    <property type="protein sequence ID" value="VDP04782.1"/>
    <property type="molecule type" value="Genomic_DNA"/>
</dbReference>
<feature type="compositionally biased region" description="Polar residues" evidence="1">
    <location>
        <begin position="115"/>
        <end position="131"/>
    </location>
</feature>
<proteinExistence type="predicted"/>